<comment type="caution">
    <text evidence="2">The sequence shown here is derived from an EMBL/GenBank/DDBJ whole genome shotgun (WGS) entry which is preliminary data.</text>
</comment>
<feature type="region of interest" description="Disordered" evidence="1">
    <location>
        <begin position="1"/>
        <end position="21"/>
    </location>
</feature>
<proteinExistence type="predicted"/>
<evidence type="ECO:0000313" key="2">
    <source>
        <dbReference type="EMBL" id="MED6213919.1"/>
    </source>
</evidence>
<organism evidence="2 3">
    <name type="scientific">Stylosanthes scabra</name>
    <dbReference type="NCBI Taxonomy" id="79078"/>
    <lineage>
        <taxon>Eukaryota</taxon>
        <taxon>Viridiplantae</taxon>
        <taxon>Streptophyta</taxon>
        <taxon>Embryophyta</taxon>
        <taxon>Tracheophyta</taxon>
        <taxon>Spermatophyta</taxon>
        <taxon>Magnoliopsida</taxon>
        <taxon>eudicotyledons</taxon>
        <taxon>Gunneridae</taxon>
        <taxon>Pentapetalae</taxon>
        <taxon>rosids</taxon>
        <taxon>fabids</taxon>
        <taxon>Fabales</taxon>
        <taxon>Fabaceae</taxon>
        <taxon>Papilionoideae</taxon>
        <taxon>50 kb inversion clade</taxon>
        <taxon>dalbergioids sensu lato</taxon>
        <taxon>Dalbergieae</taxon>
        <taxon>Pterocarpus clade</taxon>
        <taxon>Stylosanthes</taxon>
    </lineage>
</organism>
<dbReference type="Proteomes" id="UP001341840">
    <property type="component" value="Unassembled WGS sequence"/>
</dbReference>
<keyword evidence="3" id="KW-1185">Reference proteome</keyword>
<name>A0ABU6YUN4_9FABA</name>
<sequence length="61" mass="6914">MVTTPLGIDRKNKSDRQDFTTNNFPFVLSRTSNTSLHRSNQVTTMLPTRWDLASSRSVAKS</sequence>
<dbReference type="EMBL" id="JASCZI010244133">
    <property type="protein sequence ID" value="MED6213919.1"/>
    <property type="molecule type" value="Genomic_DNA"/>
</dbReference>
<reference evidence="2 3" key="1">
    <citation type="journal article" date="2023" name="Plants (Basel)">
        <title>Bridging the Gap: Combining Genomics and Transcriptomics Approaches to Understand Stylosanthes scabra, an Orphan Legume from the Brazilian Caatinga.</title>
        <authorList>
            <person name="Ferreira-Neto J.R.C."/>
            <person name="da Silva M.D."/>
            <person name="Binneck E."/>
            <person name="de Melo N.F."/>
            <person name="da Silva R.H."/>
            <person name="de Melo A.L.T.M."/>
            <person name="Pandolfi V."/>
            <person name="Bustamante F.O."/>
            <person name="Brasileiro-Vidal A.C."/>
            <person name="Benko-Iseppon A.M."/>
        </authorList>
    </citation>
    <scope>NUCLEOTIDE SEQUENCE [LARGE SCALE GENOMIC DNA]</scope>
    <source>
        <tissue evidence="2">Leaves</tissue>
    </source>
</reference>
<evidence type="ECO:0000256" key="1">
    <source>
        <dbReference type="SAM" id="MobiDB-lite"/>
    </source>
</evidence>
<protein>
    <submittedName>
        <fullName evidence="2">Uncharacterized protein</fullName>
    </submittedName>
</protein>
<feature type="non-terminal residue" evidence="2">
    <location>
        <position position="61"/>
    </location>
</feature>
<accession>A0ABU6YUN4</accession>
<feature type="compositionally biased region" description="Basic and acidic residues" evidence="1">
    <location>
        <begin position="8"/>
        <end position="18"/>
    </location>
</feature>
<evidence type="ECO:0000313" key="3">
    <source>
        <dbReference type="Proteomes" id="UP001341840"/>
    </source>
</evidence>
<gene>
    <name evidence="2" type="ORF">PIB30_098121</name>
</gene>